<feature type="domain" description="NmrA-like" evidence="1">
    <location>
        <begin position="2"/>
        <end position="248"/>
    </location>
</feature>
<dbReference type="EMBL" id="BJNN01000176">
    <property type="protein sequence ID" value="GEC65172.1"/>
    <property type="molecule type" value="Genomic_DNA"/>
</dbReference>
<dbReference type="SUPFAM" id="SSF51735">
    <property type="entry name" value="NAD(P)-binding Rossmann-fold domains"/>
    <property type="match status" value="1"/>
</dbReference>
<reference evidence="2 3" key="1">
    <citation type="submission" date="2019-06" db="EMBL/GenBank/DDBJ databases">
        <title>Whole genome shotgun sequence of Komagataeibacter hansenii NBRC 14820.</title>
        <authorList>
            <person name="Hosoyama A."/>
            <person name="Uohara A."/>
            <person name="Ohji S."/>
            <person name="Ichikawa N."/>
        </authorList>
    </citation>
    <scope>NUCLEOTIDE SEQUENCE [LARGE SCALE GENOMIC DNA]</scope>
    <source>
        <strain evidence="2 3">NBRC 14820</strain>
    </source>
</reference>
<sequence>MIIITGASGQLGRQIVDHLLTCLPAAQIGVSVRDPAKAADLVARGVRVRQGDFTAPKSLYHSFEGASQVLIVSVNALEGGANAHANAIAAAKTVGVGRILYTSHVDCNPVSPFLPAQMHATTEHLLAETGIPYTSLRNGFYASAAIQLLGPFLQTGQVIVPESGPIAWAHVPDLAQAAAYVLTHEGEFEGATRPLTAEPPLDFTTIIEMASELAGRQIEQVVVSDETYHRSLVSNGAPEPMAAMVLSTFKAARAGFLSPSAGVLEHILGRSPVSIRDLLASHIASQA</sequence>
<comment type="caution">
    <text evidence="2">The sequence shown here is derived from an EMBL/GenBank/DDBJ whole genome shotgun (WGS) entry which is preliminary data.</text>
</comment>
<dbReference type="PANTHER" id="PTHR47129">
    <property type="entry name" value="QUINONE OXIDOREDUCTASE 2"/>
    <property type="match status" value="1"/>
</dbReference>
<gene>
    <name evidence="2" type="ORF">GHA01_30210</name>
</gene>
<evidence type="ECO:0000259" key="1">
    <source>
        <dbReference type="Pfam" id="PF05368"/>
    </source>
</evidence>
<dbReference type="InterPro" id="IPR008030">
    <property type="entry name" value="NmrA-like"/>
</dbReference>
<dbReference type="Gene3D" id="3.90.25.10">
    <property type="entry name" value="UDP-galactose 4-epimerase, domain 1"/>
    <property type="match status" value="1"/>
</dbReference>
<organism evidence="2 3">
    <name type="scientific">Novacetimonas hansenii</name>
    <name type="common">Komagataeibacter hansenii</name>
    <dbReference type="NCBI Taxonomy" id="436"/>
    <lineage>
        <taxon>Bacteria</taxon>
        <taxon>Pseudomonadati</taxon>
        <taxon>Pseudomonadota</taxon>
        <taxon>Alphaproteobacteria</taxon>
        <taxon>Acetobacterales</taxon>
        <taxon>Acetobacteraceae</taxon>
        <taxon>Novacetimonas</taxon>
    </lineage>
</organism>
<accession>A0ABQ0SIX9</accession>
<dbReference type="Gene3D" id="3.40.50.720">
    <property type="entry name" value="NAD(P)-binding Rossmann-like Domain"/>
    <property type="match status" value="1"/>
</dbReference>
<dbReference type="Proteomes" id="UP000319478">
    <property type="component" value="Unassembled WGS sequence"/>
</dbReference>
<evidence type="ECO:0000313" key="2">
    <source>
        <dbReference type="EMBL" id="GEC65172.1"/>
    </source>
</evidence>
<dbReference type="PANTHER" id="PTHR47129:SF1">
    <property type="entry name" value="NMRA-LIKE DOMAIN-CONTAINING PROTEIN"/>
    <property type="match status" value="1"/>
</dbReference>
<dbReference type="InterPro" id="IPR036291">
    <property type="entry name" value="NAD(P)-bd_dom_sf"/>
</dbReference>
<dbReference type="Pfam" id="PF05368">
    <property type="entry name" value="NmrA"/>
    <property type="match status" value="1"/>
</dbReference>
<proteinExistence type="predicted"/>
<evidence type="ECO:0000313" key="3">
    <source>
        <dbReference type="Proteomes" id="UP000319478"/>
    </source>
</evidence>
<dbReference type="RefSeq" id="WP_003618580.1">
    <property type="nucleotide sequence ID" value="NZ_BJNN01000176.1"/>
</dbReference>
<keyword evidence="3" id="KW-1185">Reference proteome</keyword>
<dbReference type="InterPro" id="IPR052718">
    <property type="entry name" value="NmrA-type_oxidoreductase"/>
</dbReference>
<protein>
    <submittedName>
        <fullName evidence="2">NmrA family transcriptional regulator</fullName>
    </submittedName>
</protein>
<name>A0ABQ0SIX9_NOVHA</name>